<accession>A0A212KFL6</accession>
<protein>
    <submittedName>
        <fullName evidence="5">Uncharacterized protein</fullName>
    </submittedName>
</protein>
<dbReference type="InterPro" id="IPR013783">
    <property type="entry name" value="Ig-like_fold"/>
</dbReference>
<gene>
    <name evidence="4" type="ORF">KL86DYS1_11415</name>
    <name evidence="5" type="ORF">KL86DYS2_20081</name>
</gene>
<evidence type="ECO:0000313" key="5">
    <source>
        <dbReference type="EMBL" id="SBW10437.1"/>
    </source>
</evidence>
<dbReference type="EMBL" id="FLUM01000001">
    <property type="protein sequence ID" value="SBV95529.1"/>
    <property type="molecule type" value="Genomic_DNA"/>
</dbReference>
<sequence>MKNKTLNYCSLIFCLTMFFISCNDIVTYNDNYDDESTSYGPPSINRIASIDDSEDNLSVVSFGQMLKIYGDNLSKVTSIKFNDQEVDIKEIYALSKQIVVPVPNTVPNEITNSVTVTTEKGTVTYPIKIAFPDLIITGFSLEFGNSGDVVDVLGENLRLYDLTPENGTALINGNPVTIVECTDTKMSFLVPEGINNNSVLTLSSTRITSVLGTEPIELPFRDTGIQFIDYGASYLTHNATKGLATDGTKNGDPIPLIAGMNLSRVSGTVANNSTHQMVASYGFNAPLTDSRYDDLRANPLDYELKYEIYVKEEVPITNSGARVRMAFNGMRPAVEFEWVPAASGIPYTTYDKWATRTSDGKYYLVNSSGVNTIKETANVFIFQYINGGLGVPTDVSVTNIRFAKKINIRRQQQ</sequence>
<evidence type="ECO:0000313" key="4">
    <source>
        <dbReference type="EMBL" id="SBV95529.1"/>
    </source>
</evidence>
<dbReference type="PROSITE" id="PS51257">
    <property type="entry name" value="PROKAR_LIPOPROTEIN"/>
    <property type="match status" value="1"/>
</dbReference>
<feature type="chain" id="PRO_5015073846" evidence="1">
    <location>
        <begin position="24"/>
        <end position="413"/>
    </location>
</feature>
<dbReference type="Pfam" id="PF18329">
    <property type="entry name" value="SGBP_B_XBD"/>
    <property type="match status" value="1"/>
</dbReference>
<evidence type="ECO:0000256" key="1">
    <source>
        <dbReference type="SAM" id="SignalP"/>
    </source>
</evidence>
<organism evidence="5">
    <name type="scientific">uncultured Dysgonomonas sp</name>
    <dbReference type="NCBI Taxonomy" id="206096"/>
    <lineage>
        <taxon>Bacteria</taxon>
        <taxon>Pseudomonadati</taxon>
        <taxon>Bacteroidota</taxon>
        <taxon>Bacteroidia</taxon>
        <taxon>Bacteroidales</taxon>
        <taxon>Dysgonomonadaceae</taxon>
        <taxon>Dysgonomonas</taxon>
        <taxon>environmental samples</taxon>
    </lineage>
</organism>
<dbReference type="Gene3D" id="2.60.40.10">
    <property type="entry name" value="Immunoglobulins"/>
    <property type="match status" value="1"/>
</dbReference>
<evidence type="ECO:0000259" key="3">
    <source>
        <dbReference type="Pfam" id="PF18329"/>
    </source>
</evidence>
<dbReference type="Pfam" id="PF01833">
    <property type="entry name" value="TIG"/>
    <property type="match status" value="1"/>
</dbReference>
<dbReference type="RefSeq" id="WP_296939350.1">
    <property type="nucleotide sequence ID" value="NZ_LT599021.1"/>
</dbReference>
<evidence type="ECO:0000259" key="2">
    <source>
        <dbReference type="Pfam" id="PF01833"/>
    </source>
</evidence>
<dbReference type="AlphaFoldDB" id="A0A212KFL6"/>
<dbReference type="GO" id="GO:0030247">
    <property type="term" value="F:polysaccharide binding"/>
    <property type="evidence" value="ECO:0007669"/>
    <property type="project" value="InterPro"/>
</dbReference>
<name>A0A212KFL6_9BACT</name>
<dbReference type="InterPro" id="IPR040475">
    <property type="entry name" value="SGBP_B_XBD"/>
</dbReference>
<feature type="signal peptide" evidence="1">
    <location>
        <begin position="1"/>
        <end position="23"/>
    </location>
</feature>
<reference evidence="5" key="1">
    <citation type="submission" date="2016-04" db="EMBL/GenBank/DDBJ databases">
        <authorList>
            <person name="Evans L.H."/>
            <person name="Alamgir A."/>
            <person name="Owens N."/>
            <person name="Weber N.D."/>
            <person name="Virtaneva K."/>
            <person name="Barbian K."/>
            <person name="Babar A."/>
            <person name="Rosenke K."/>
        </authorList>
    </citation>
    <scope>NUCLEOTIDE SEQUENCE</scope>
    <source>
        <strain evidence="4">86-1</strain>
        <strain evidence="5">86-2</strain>
    </source>
</reference>
<dbReference type="EMBL" id="FLUL01000002">
    <property type="protein sequence ID" value="SBW10437.1"/>
    <property type="molecule type" value="Genomic_DNA"/>
</dbReference>
<keyword evidence="1" id="KW-0732">Signal</keyword>
<feature type="domain" description="Surface glycan-binding protein B xyloglucan binding" evidence="3">
    <location>
        <begin position="220"/>
        <end position="404"/>
    </location>
</feature>
<proteinExistence type="predicted"/>
<dbReference type="InterPro" id="IPR002909">
    <property type="entry name" value="IPT_dom"/>
</dbReference>
<feature type="domain" description="IPT/TIG" evidence="2">
    <location>
        <begin position="62"/>
        <end position="126"/>
    </location>
</feature>